<dbReference type="Proteomes" id="UP001551695">
    <property type="component" value="Unassembled WGS sequence"/>
</dbReference>
<evidence type="ECO:0000313" key="3">
    <source>
        <dbReference type="Proteomes" id="UP001551695"/>
    </source>
</evidence>
<protein>
    <submittedName>
        <fullName evidence="2">Uncharacterized protein</fullName>
    </submittedName>
</protein>
<dbReference type="EMBL" id="JBFAKC010000004">
    <property type="protein sequence ID" value="MEV0707853.1"/>
    <property type="molecule type" value="Genomic_DNA"/>
</dbReference>
<proteinExistence type="predicted"/>
<reference evidence="2 3" key="1">
    <citation type="submission" date="2024-06" db="EMBL/GenBank/DDBJ databases">
        <title>The Natural Products Discovery Center: Release of the First 8490 Sequenced Strains for Exploring Actinobacteria Biosynthetic Diversity.</title>
        <authorList>
            <person name="Kalkreuter E."/>
            <person name="Kautsar S.A."/>
            <person name="Yang D."/>
            <person name="Bader C.D."/>
            <person name="Teijaro C.N."/>
            <person name="Fluegel L."/>
            <person name="Davis C.M."/>
            <person name="Simpson J.R."/>
            <person name="Lauterbach L."/>
            <person name="Steele A.D."/>
            <person name="Gui C."/>
            <person name="Meng S."/>
            <person name="Li G."/>
            <person name="Viehrig K."/>
            <person name="Ye F."/>
            <person name="Su P."/>
            <person name="Kiefer A.F."/>
            <person name="Nichols A."/>
            <person name="Cepeda A.J."/>
            <person name="Yan W."/>
            <person name="Fan B."/>
            <person name="Jiang Y."/>
            <person name="Adhikari A."/>
            <person name="Zheng C.-J."/>
            <person name="Schuster L."/>
            <person name="Cowan T.M."/>
            <person name="Smanski M.J."/>
            <person name="Chevrette M.G."/>
            <person name="De Carvalho L.P.S."/>
            <person name="Shen B."/>
        </authorList>
    </citation>
    <scope>NUCLEOTIDE SEQUENCE [LARGE SCALE GENOMIC DNA]</scope>
    <source>
        <strain evidence="2 3">NPDC050403</strain>
    </source>
</reference>
<evidence type="ECO:0000313" key="2">
    <source>
        <dbReference type="EMBL" id="MEV0707853.1"/>
    </source>
</evidence>
<feature type="region of interest" description="Disordered" evidence="1">
    <location>
        <begin position="63"/>
        <end position="83"/>
    </location>
</feature>
<name>A0ABV3FR83_9NOCA</name>
<comment type="caution">
    <text evidence="2">The sequence shown here is derived from an EMBL/GenBank/DDBJ whole genome shotgun (WGS) entry which is preliminary data.</text>
</comment>
<dbReference type="RefSeq" id="WP_109525910.1">
    <property type="nucleotide sequence ID" value="NZ_JBEXKW010000015.1"/>
</dbReference>
<evidence type="ECO:0000256" key="1">
    <source>
        <dbReference type="SAM" id="MobiDB-lite"/>
    </source>
</evidence>
<accession>A0ABV3FR83</accession>
<keyword evidence="3" id="KW-1185">Reference proteome</keyword>
<gene>
    <name evidence="2" type="ORF">AB0I48_09840</name>
</gene>
<sequence length="83" mass="8840">MSIEEARRITTGTQVNEIINYFGKCLRCGYPATASIHVTTYSDGTESTRALATCASPCGWTGPASPTTMSGQPPVIGRRRDTA</sequence>
<organism evidence="2 3">
    <name type="scientific">Nocardia aurea</name>
    <dbReference type="NCBI Taxonomy" id="2144174"/>
    <lineage>
        <taxon>Bacteria</taxon>
        <taxon>Bacillati</taxon>
        <taxon>Actinomycetota</taxon>
        <taxon>Actinomycetes</taxon>
        <taxon>Mycobacteriales</taxon>
        <taxon>Nocardiaceae</taxon>
        <taxon>Nocardia</taxon>
    </lineage>
</organism>